<name>A0A9X1L5D7_9FLAO</name>
<dbReference type="InterPro" id="IPR043519">
    <property type="entry name" value="NT_sf"/>
</dbReference>
<evidence type="ECO:0000313" key="3">
    <source>
        <dbReference type="Proteomes" id="UP001139199"/>
    </source>
</evidence>
<dbReference type="InterPro" id="IPR007685">
    <property type="entry name" value="RelA_SpoT"/>
</dbReference>
<dbReference type="Gene3D" id="3.30.460.10">
    <property type="entry name" value="Beta Polymerase, domain 2"/>
    <property type="match status" value="1"/>
</dbReference>
<accession>A0A9X1L5D7</accession>
<dbReference type="EMBL" id="JAJAPW010000013">
    <property type="protein sequence ID" value="MCB4800292.1"/>
    <property type="molecule type" value="Genomic_DNA"/>
</dbReference>
<gene>
    <name evidence="2" type="ORF">LG649_15680</name>
</gene>
<dbReference type="GO" id="GO:0015969">
    <property type="term" value="P:guanosine tetraphosphate metabolic process"/>
    <property type="evidence" value="ECO:0007669"/>
    <property type="project" value="InterPro"/>
</dbReference>
<comment type="caution">
    <text evidence="2">The sequence shown here is derived from an EMBL/GenBank/DDBJ whole genome shotgun (WGS) entry which is preliminary data.</text>
</comment>
<dbReference type="PANTHER" id="PTHR41773:SF1">
    <property type="entry name" value="RELA_SPOT DOMAIN-CONTAINING PROTEIN"/>
    <property type="match status" value="1"/>
</dbReference>
<evidence type="ECO:0000259" key="1">
    <source>
        <dbReference type="SMART" id="SM00954"/>
    </source>
</evidence>
<dbReference type="Pfam" id="PF04607">
    <property type="entry name" value="RelA_SpoT"/>
    <property type="match status" value="1"/>
</dbReference>
<dbReference type="Gene3D" id="1.10.287.860">
    <property type="entry name" value="Nucleotidyltransferase"/>
    <property type="match status" value="1"/>
</dbReference>
<dbReference type="AlphaFoldDB" id="A0A9X1L5D7"/>
<dbReference type="CDD" id="cd05399">
    <property type="entry name" value="NT_Rel-Spo_like"/>
    <property type="match status" value="1"/>
</dbReference>
<sequence>MKSIKEYNQLNNLHKAFTLKVSDLIKSLIEQKGIKVHLIEERTKTQLSFADKITRKNKSQSSDSEITDISGIRVITYYQKDVDLISEIVKSEFQIDEKNSINKSQILKNNEFGYQSVHFVVKINKERGKLSEWISFADLNAEIQIRTVLQHSWASISHELQYKKTYEIPNILKRKLFRLAGLFELADEQFGELKENHNKIESEVFNEKPTKTVDSNNEINLITIDHFIQKSEVVTKLLESANESGFLVDSDVEKELSKKSYKQTLSDIIRIVKKLEIDKISDLEKLLESSIDISYDYFTDLIQNSTTSVWSGWRDFFTELILMSKLKELDKDYYLANGWHKDTFELVEKISRKYYS</sequence>
<organism evidence="2 3">
    <name type="scientific">Neotamlana laminarinivorans</name>
    <dbReference type="NCBI Taxonomy" id="2883124"/>
    <lineage>
        <taxon>Bacteria</taxon>
        <taxon>Pseudomonadati</taxon>
        <taxon>Bacteroidota</taxon>
        <taxon>Flavobacteriia</taxon>
        <taxon>Flavobacteriales</taxon>
        <taxon>Flavobacteriaceae</taxon>
        <taxon>Neotamlana</taxon>
    </lineage>
</organism>
<proteinExistence type="predicted"/>
<dbReference type="SUPFAM" id="SSF81301">
    <property type="entry name" value="Nucleotidyltransferase"/>
    <property type="match status" value="1"/>
</dbReference>
<dbReference type="PANTHER" id="PTHR41773">
    <property type="entry name" value="GTP PYROPHOSPHATASE-RELATED"/>
    <property type="match status" value="1"/>
</dbReference>
<dbReference type="RefSeq" id="WP_226544767.1">
    <property type="nucleotide sequence ID" value="NZ_JAJAPW010000013.1"/>
</dbReference>
<reference evidence="2" key="1">
    <citation type="submission" date="2021-10" db="EMBL/GenBank/DDBJ databases">
        <title>Tamlana sargassums sp. nov., and Tamlana laminarinivorans sp. nov., two new bacteria isolated from the brown alga.</title>
        <authorList>
            <person name="Li J."/>
        </authorList>
    </citation>
    <scope>NUCLEOTIDE SEQUENCE</scope>
    <source>
        <strain evidence="2">PT2-4</strain>
    </source>
</reference>
<keyword evidence="3" id="KW-1185">Reference proteome</keyword>
<dbReference type="Proteomes" id="UP001139199">
    <property type="component" value="Unassembled WGS sequence"/>
</dbReference>
<dbReference type="SMART" id="SM00954">
    <property type="entry name" value="RelA_SpoT"/>
    <property type="match status" value="1"/>
</dbReference>
<evidence type="ECO:0000313" key="2">
    <source>
        <dbReference type="EMBL" id="MCB4800292.1"/>
    </source>
</evidence>
<protein>
    <recommendedName>
        <fullName evidence="1">RelA/SpoT domain-containing protein</fullName>
    </recommendedName>
</protein>
<feature type="domain" description="RelA/SpoT" evidence="1">
    <location>
        <begin position="41"/>
        <end position="168"/>
    </location>
</feature>